<dbReference type="GO" id="GO:0006313">
    <property type="term" value="P:DNA transposition"/>
    <property type="evidence" value="ECO:0007669"/>
    <property type="project" value="InterPro"/>
</dbReference>
<dbReference type="GO" id="GO:0003677">
    <property type="term" value="F:DNA binding"/>
    <property type="evidence" value="ECO:0007669"/>
    <property type="project" value="InterPro"/>
</dbReference>
<proteinExistence type="predicted"/>
<sequence length="220" mass="25687">LSEERLYVFTSLNWENLIELREMMTSMRNSYKTNTVIKSFEKDILLLHFGFTVFSREELIENQTSTIAKKLYNLNSKLALIFDGTYVHHQKSLNHEYQRRSYSGQNRKPLCKPFTITTTNGYIVETLRPYSANKNDAEIMKQVLKDPNGLKSILREGDICIVDRDFRDVKDDLIIMQGYTILMSALKGKRRQLTIIESNESRRVTKIRWVIEAIHGSIGK</sequence>
<dbReference type="AlphaFoldDB" id="A0A151INA6"/>
<dbReference type="Pfam" id="PF01609">
    <property type="entry name" value="DDE_Tnp_1"/>
    <property type="match status" value="1"/>
</dbReference>
<evidence type="ECO:0000313" key="3">
    <source>
        <dbReference type="Proteomes" id="UP000078542"/>
    </source>
</evidence>
<name>A0A151INA6_9HYME</name>
<accession>A0A151INA6</accession>
<dbReference type="EMBL" id="KQ976940">
    <property type="protein sequence ID" value="KYN06949.1"/>
    <property type="molecule type" value="Genomic_DNA"/>
</dbReference>
<feature type="domain" description="Transposase IS4-like" evidence="1">
    <location>
        <begin position="78"/>
        <end position="218"/>
    </location>
</feature>
<dbReference type="Proteomes" id="UP000078542">
    <property type="component" value="Unassembled WGS sequence"/>
</dbReference>
<evidence type="ECO:0000259" key="1">
    <source>
        <dbReference type="Pfam" id="PF01609"/>
    </source>
</evidence>
<keyword evidence="3" id="KW-1185">Reference proteome</keyword>
<dbReference type="GO" id="GO:0004803">
    <property type="term" value="F:transposase activity"/>
    <property type="evidence" value="ECO:0007669"/>
    <property type="project" value="InterPro"/>
</dbReference>
<evidence type="ECO:0000313" key="2">
    <source>
        <dbReference type="EMBL" id="KYN06949.1"/>
    </source>
</evidence>
<organism evidence="2 3">
    <name type="scientific">Cyphomyrmex costatus</name>
    <dbReference type="NCBI Taxonomy" id="456900"/>
    <lineage>
        <taxon>Eukaryota</taxon>
        <taxon>Metazoa</taxon>
        <taxon>Ecdysozoa</taxon>
        <taxon>Arthropoda</taxon>
        <taxon>Hexapoda</taxon>
        <taxon>Insecta</taxon>
        <taxon>Pterygota</taxon>
        <taxon>Neoptera</taxon>
        <taxon>Endopterygota</taxon>
        <taxon>Hymenoptera</taxon>
        <taxon>Apocrita</taxon>
        <taxon>Aculeata</taxon>
        <taxon>Formicoidea</taxon>
        <taxon>Formicidae</taxon>
        <taxon>Myrmicinae</taxon>
        <taxon>Cyphomyrmex</taxon>
    </lineage>
</organism>
<protein>
    <recommendedName>
        <fullName evidence="1">Transposase IS4-like domain-containing protein</fullName>
    </recommendedName>
</protein>
<dbReference type="InterPro" id="IPR002559">
    <property type="entry name" value="Transposase_11"/>
</dbReference>
<gene>
    <name evidence="2" type="ORF">ALC62_02071</name>
</gene>
<reference evidence="2 3" key="1">
    <citation type="submission" date="2016-03" db="EMBL/GenBank/DDBJ databases">
        <title>Cyphomyrmex costatus WGS genome.</title>
        <authorList>
            <person name="Nygaard S."/>
            <person name="Hu H."/>
            <person name="Boomsma J."/>
            <person name="Zhang G."/>
        </authorList>
    </citation>
    <scope>NUCLEOTIDE SEQUENCE [LARGE SCALE GENOMIC DNA]</scope>
    <source>
        <strain evidence="2">MS0001</strain>
        <tissue evidence="2">Whole body</tissue>
    </source>
</reference>
<feature type="non-terminal residue" evidence="2">
    <location>
        <position position="1"/>
    </location>
</feature>